<keyword evidence="3" id="KW-0238">DNA-binding</keyword>
<comment type="similarity">
    <text evidence="1">Belongs to the LysR transcriptional regulatory family.</text>
</comment>
<keyword evidence="2" id="KW-0805">Transcription regulation</keyword>
<dbReference type="Pfam" id="PF00126">
    <property type="entry name" value="HTH_1"/>
    <property type="match status" value="1"/>
</dbReference>
<protein>
    <submittedName>
        <fullName evidence="6">LysR family transcriptional regulator</fullName>
    </submittedName>
</protein>
<sequence>MTLTQLTYFAEVARTGSLTAAARELRVSQPTVSEQIRRLERSLGVDLFVRVGRGVRLTDSGRVFLAPATKVLDSARIAESSVTALAELSLGSVSVGLFDQAYICNLSDVIFEFHDRYPGVRQKIVQGNSSEIADQIREGRLEAGVVCLPIESNGLVVKPFLQVPIQYVSRDPSRTLVPKTVEDLTRAELILYDAAWSATDPTRRHLDQAAQRLGLTIEPILDIEDVGTALELVRRGVGDTIVSARILRNFGTQDLHAVELVDPMMEEFAVVHRAEIRLSAANRHFLHLFTEYMTRRMPS</sequence>
<evidence type="ECO:0000313" key="6">
    <source>
        <dbReference type="EMBL" id="MFN6547202.1"/>
    </source>
</evidence>
<evidence type="ECO:0000256" key="2">
    <source>
        <dbReference type="ARBA" id="ARBA00023015"/>
    </source>
</evidence>
<keyword evidence="7" id="KW-1185">Reference proteome</keyword>
<evidence type="ECO:0000313" key="7">
    <source>
        <dbReference type="Proteomes" id="UP001635816"/>
    </source>
</evidence>
<evidence type="ECO:0000259" key="5">
    <source>
        <dbReference type="PROSITE" id="PS50931"/>
    </source>
</evidence>
<dbReference type="SUPFAM" id="SSF46785">
    <property type="entry name" value="Winged helix' DNA-binding domain"/>
    <property type="match status" value="1"/>
</dbReference>
<dbReference type="PANTHER" id="PTHR30419:SF8">
    <property type="entry name" value="NITROGEN ASSIMILATION TRANSCRIPTIONAL ACTIVATOR-RELATED"/>
    <property type="match status" value="1"/>
</dbReference>
<reference evidence="6 7" key="1">
    <citation type="submission" date="2024-12" db="EMBL/GenBank/DDBJ databases">
        <title>The coexistence of Mycolicibacterium septicum and Mycolicibacterium nivoides in clinical samples.</title>
        <authorList>
            <person name="Wang C."/>
            <person name="Feng Y."/>
            <person name="Zong Z."/>
        </authorList>
    </citation>
    <scope>NUCLEOTIDE SEQUENCE [LARGE SCALE GENOMIC DNA]</scope>
    <source>
        <strain evidence="6 7">120309</strain>
    </source>
</reference>
<dbReference type="InterPro" id="IPR005119">
    <property type="entry name" value="LysR_subst-bd"/>
</dbReference>
<dbReference type="InterPro" id="IPR036390">
    <property type="entry name" value="WH_DNA-bd_sf"/>
</dbReference>
<gene>
    <name evidence="6" type="ORF">ACK4CT_28785</name>
</gene>
<evidence type="ECO:0000256" key="4">
    <source>
        <dbReference type="ARBA" id="ARBA00023163"/>
    </source>
</evidence>
<comment type="caution">
    <text evidence="6">The sequence shown here is derived from an EMBL/GenBank/DDBJ whole genome shotgun (WGS) entry which is preliminary data.</text>
</comment>
<name>A0ABW9LKG7_9MYCO</name>
<dbReference type="Gene3D" id="1.10.10.10">
    <property type="entry name" value="Winged helix-like DNA-binding domain superfamily/Winged helix DNA-binding domain"/>
    <property type="match status" value="1"/>
</dbReference>
<organism evidence="6 7">
    <name type="scientific">Mycolicibacterium nivoides</name>
    <dbReference type="NCBI Taxonomy" id="2487344"/>
    <lineage>
        <taxon>Bacteria</taxon>
        <taxon>Bacillati</taxon>
        <taxon>Actinomycetota</taxon>
        <taxon>Actinomycetes</taxon>
        <taxon>Mycobacteriales</taxon>
        <taxon>Mycobacteriaceae</taxon>
        <taxon>Mycolicibacterium</taxon>
    </lineage>
</organism>
<dbReference type="PRINTS" id="PR00039">
    <property type="entry name" value="HTHLYSR"/>
</dbReference>
<feature type="domain" description="HTH lysR-type" evidence="5">
    <location>
        <begin position="1"/>
        <end position="58"/>
    </location>
</feature>
<dbReference type="SUPFAM" id="SSF53850">
    <property type="entry name" value="Periplasmic binding protein-like II"/>
    <property type="match status" value="1"/>
</dbReference>
<dbReference type="Gene3D" id="3.40.190.290">
    <property type="match status" value="1"/>
</dbReference>
<keyword evidence="4" id="KW-0804">Transcription</keyword>
<proteinExistence type="inferred from homology"/>
<dbReference type="PROSITE" id="PS50931">
    <property type="entry name" value="HTH_LYSR"/>
    <property type="match status" value="1"/>
</dbReference>
<dbReference type="InterPro" id="IPR000847">
    <property type="entry name" value="LysR_HTH_N"/>
</dbReference>
<accession>A0ABW9LKG7</accession>
<dbReference type="Proteomes" id="UP001635816">
    <property type="component" value="Unassembled WGS sequence"/>
</dbReference>
<dbReference type="InterPro" id="IPR050950">
    <property type="entry name" value="HTH-type_LysR_regulators"/>
</dbReference>
<dbReference type="RefSeq" id="WP_409545214.1">
    <property type="nucleotide sequence ID" value="NZ_JBKBDD010000014.1"/>
</dbReference>
<dbReference type="EMBL" id="JBKBDD010000014">
    <property type="protein sequence ID" value="MFN6547202.1"/>
    <property type="molecule type" value="Genomic_DNA"/>
</dbReference>
<dbReference type="CDD" id="cd05466">
    <property type="entry name" value="PBP2_LTTR_substrate"/>
    <property type="match status" value="1"/>
</dbReference>
<evidence type="ECO:0000256" key="1">
    <source>
        <dbReference type="ARBA" id="ARBA00009437"/>
    </source>
</evidence>
<dbReference type="InterPro" id="IPR036388">
    <property type="entry name" value="WH-like_DNA-bd_sf"/>
</dbReference>
<dbReference type="Pfam" id="PF03466">
    <property type="entry name" value="LysR_substrate"/>
    <property type="match status" value="1"/>
</dbReference>
<evidence type="ECO:0000256" key="3">
    <source>
        <dbReference type="ARBA" id="ARBA00023125"/>
    </source>
</evidence>
<dbReference type="PANTHER" id="PTHR30419">
    <property type="entry name" value="HTH-TYPE TRANSCRIPTIONAL REGULATOR YBHD"/>
    <property type="match status" value="1"/>
</dbReference>